<sequence>MRTLHEAKSAQIRGIRRPPWGPEGGRKVDVEECSVMGVGGMMIWSQRRAVLENKVVRVKGWRDGPIELRPLANDFRKHWTQVSLSAAVSRTPQLLGYRGTNCGDFLTGPGALFAQGRYSTTLISLHSPL</sequence>
<protein>
    <submittedName>
        <fullName evidence="2">Uncharacterized protein</fullName>
    </submittedName>
</protein>
<feature type="region of interest" description="Disordered" evidence="1">
    <location>
        <begin position="1"/>
        <end position="23"/>
    </location>
</feature>
<keyword evidence="3" id="KW-1185">Reference proteome</keyword>
<reference evidence="2" key="1">
    <citation type="journal article" date="2023" name="G3 (Bethesda)">
        <title>A reference genome for the long-term kleptoplast-retaining sea slug Elysia crispata morphotype clarki.</title>
        <authorList>
            <person name="Eastman K.E."/>
            <person name="Pendleton A.L."/>
            <person name="Shaikh M.A."/>
            <person name="Suttiyut T."/>
            <person name="Ogas R."/>
            <person name="Tomko P."/>
            <person name="Gavelis G."/>
            <person name="Widhalm J.R."/>
            <person name="Wisecaver J.H."/>
        </authorList>
    </citation>
    <scope>NUCLEOTIDE SEQUENCE</scope>
    <source>
        <strain evidence="2">ECLA1</strain>
    </source>
</reference>
<organism evidence="2 3">
    <name type="scientific">Elysia crispata</name>
    <name type="common">lettuce slug</name>
    <dbReference type="NCBI Taxonomy" id="231223"/>
    <lineage>
        <taxon>Eukaryota</taxon>
        <taxon>Metazoa</taxon>
        <taxon>Spiralia</taxon>
        <taxon>Lophotrochozoa</taxon>
        <taxon>Mollusca</taxon>
        <taxon>Gastropoda</taxon>
        <taxon>Heterobranchia</taxon>
        <taxon>Euthyneura</taxon>
        <taxon>Panpulmonata</taxon>
        <taxon>Sacoglossa</taxon>
        <taxon>Placobranchoidea</taxon>
        <taxon>Plakobranchidae</taxon>
        <taxon>Elysia</taxon>
    </lineage>
</organism>
<proteinExistence type="predicted"/>
<dbReference type="AlphaFoldDB" id="A0AAE0YMA7"/>
<dbReference type="EMBL" id="JAWDGP010005834">
    <property type="protein sequence ID" value="KAK3751223.1"/>
    <property type="molecule type" value="Genomic_DNA"/>
</dbReference>
<dbReference type="Proteomes" id="UP001283361">
    <property type="component" value="Unassembled WGS sequence"/>
</dbReference>
<accession>A0AAE0YMA7</accession>
<evidence type="ECO:0000313" key="2">
    <source>
        <dbReference type="EMBL" id="KAK3751223.1"/>
    </source>
</evidence>
<comment type="caution">
    <text evidence="2">The sequence shown here is derived from an EMBL/GenBank/DDBJ whole genome shotgun (WGS) entry which is preliminary data.</text>
</comment>
<evidence type="ECO:0000256" key="1">
    <source>
        <dbReference type="SAM" id="MobiDB-lite"/>
    </source>
</evidence>
<name>A0AAE0YMA7_9GAST</name>
<evidence type="ECO:0000313" key="3">
    <source>
        <dbReference type="Proteomes" id="UP001283361"/>
    </source>
</evidence>
<gene>
    <name evidence="2" type="ORF">RRG08_023980</name>
</gene>